<dbReference type="Pfam" id="PF12969">
    <property type="entry name" value="DUF3857"/>
    <property type="match status" value="1"/>
</dbReference>
<dbReference type="Gene3D" id="3.10.620.30">
    <property type="match status" value="1"/>
</dbReference>
<evidence type="ECO:0000259" key="3">
    <source>
        <dbReference type="Pfam" id="PF12969"/>
    </source>
</evidence>
<organism evidence="4 5">
    <name type="scientific">Catenovulum sediminis</name>
    <dbReference type="NCBI Taxonomy" id="1740262"/>
    <lineage>
        <taxon>Bacteria</taxon>
        <taxon>Pseudomonadati</taxon>
        <taxon>Pseudomonadota</taxon>
        <taxon>Gammaproteobacteria</taxon>
        <taxon>Alteromonadales</taxon>
        <taxon>Alteromonadaceae</taxon>
        <taxon>Catenovulum</taxon>
    </lineage>
</organism>
<dbReference type="InterPro" id="IPR038765">
    <property type="entry name" value="Papain-like_cys_pep_sf"/>
</dbReference>
<gene>
    <name evidence="4" type="ORF">ABS311_19830</name>
</gene>
<protein>
    <submittedName>
        <fullName evidence="4">DUF3857 domain-containing protein</fullName>
    </submittedName>
</protein>
<name>A0ABV1RMG9_9ALTE</name>
<reference evidence="4 5" key="1">
    <citation type="submission" date="2024-06" db="EMBL/GenBank/DDBJ databases">
        <authorList>
            <person name="Chen R.Y."/>
        </authorList>
    </citation>
    <scope>NUCLEOTIDE SEQUENCE [LARGE SCALE GENOMIC DNA]</scope>
    <source>
        <strain evidence="4 5">D2</strain>
    </source>
</reference>
<dbReference type="InterPro" id="IPR002931">
    <property type="entry name" value="Transglutaminase-like"/>
</dbReference>
<proteinExistence type="predicted"/>
<comment type="caution">
    <text evidence="4">The sequence shown here is derived from an EMBL/GenBank/DDBJ whole genome shotgun (WGS) entry which is preliminary data.</text>
</comment>
<dbReference type="Proteomes" id="UP001467690">
    <property type="component" value="Unassembled WGS sequence"/>
</dbReference>
<dbReference type="Gene3D" id="1.25.40.10">
    <property type="entry name" value="Tetratricopeptide repeat domain"/>
    <property type="match status" value="1"/>
</dbReference>
<dbReference type="SUPFAM" id="SSF48452">
    <property type="entry name" value="TPR-like"/>
    <property type="match status" value="1"/>
</dbReference>
<keyword evidence="5" id="KW-1185">Reference proteome</keyword>
<dbReference type="InterPro" id="IPR019734">
    <property type="entry name" value="TPR_rpt"/>
</dbReference>
<feature type="domain" description="Transglutaminase-like" evidence="2">
    <location>
        <begin position="279"/>
        <end position="342"/>
    </location>
</feature>
<keyword evidence="1" id="KW-0802">TPR repeat</keyword>
<dbReference type="SUPFAM" id="SSF54001">
    <property type="entry name" value="Cysteine proteinases"/>
    <property type="match status" value="1"/>
</dbReference>
<sequence length="723" mass="81860">MTLVNSYATERLAPELTQQQQLVSKSISAETLYAVNHSTLNEDGHWQRVSYYSIRINDLAAARDYGRIVIPFNHYYSEMQLDFANSYSAQGKLNALADDALQRRITGGGQDFYSDSSELVFSLPEVNPGTIIEFQFTQISKKLAFPKLYTERSTPYWFQGKVAQDSWRADYVHNYEFQFTYPQSQQIYTRYFNQHPKAEVIASLNGWNTKRWQMKDVPEMVIERRMPSGHEVRPQMMLSTLKDWSAVDAWTWAKVVDKLQPSTALQLAIASLGLNEFATDEEKVRAVYRYLQTKIRYVFAHLGRGGYDPHKPEKVIEAGYGDCKDQTVLAVAMLRALGIEAYPALVETPRNGNSDTQVVRLIFDHMVVYIPATSERSEIWLDTTGDRGLYPGMSNYMVGQNALIVDGEGGQLIDIAEESFATNKAQLNIHYYQDESGASKANLSIELSGMFEQHIRSWWKHSSEQAVALQQFVKGLYSQGLDFSVDAQVHNSESLDTPVSITADYHFSESPDNNELVRAASVMQVLGLFADFSNLPMPAERVHRYVEKYPYHLSMRVKVEDGKQTIASLIQNAQAVDATHFNLQQSAKRLEDGVLLSIDFTHPELDLTLEEYQEYHNHISKLAKQEVWLVSLRVDPEKDKIAELSKVAAEQGKNSLQAYLLTARQLIEKGEFSAAIEPARKAIELDNNSGEAWYLLATAQGFATQVEASLKSFAKAEELGYQP</sequence>
<dbReference type="InterPro" id="IPR011990">
    <property type="entry name" value="TPR-like_helical_dom_sf"/>
</dbReference>
<evidence type="ECO:0000313" key="5">
    <source>
        <dbReference type="Proteomes" id="UP001467690"/>
    </source>
</evidence>
<dbReference type="PROSITE" id="PS50005">
    <property type="entry name" value="TPR"/>
    <property type="match status" value="1"/>
</dbReference>
<dbReference type="Pfam" id="PF01841">
    <property type="entry name" value="Transglut_core"/>
    <property type="match status" value="1"/>
</dbReference>
<dbReference type="Gene3D" id="2.60.40.3140">
    <property type="match status" value="1"/>
</dbReference>
<feature type="repeat" description="TPR" evidence="1">
    <location>
        <begin position="656"/>
        <end position="689"/>
    </location>
</feature>
<dbReference type="InterPro" id="IPR024618">
    <property type="entry name" value="DUF3857"/>
</dbReference>
<evidence type="ECO:0000259" key="2">
    <source>
        <dbReference type="Pfam" id="PF01841"/>
    </source>
</evidence>
<evidence type="ECO:0000256" key="1">
    <source>
        <dbReference type="PROSITE-ProRule" id="PRU00339"/>
    </source>
</evidence>
<feature type="domain" description="DUF3857" evidence="3">
    <location>
        <begin position="43"/>
        <end position="219"/>
    </location>
</feature>
<dbReference type="EMBL" id="JBELOE010000284">
    <property type="protein sequence ID" value="MER2494132.1"/>
    <property type="molecule type" value="Genomic_DNA"/>
</dbReference>
<accession>A0ABV1RMG9</accession>
<evidence type="ECO:0000313" key="4">
    <source>
        <dbReference type="EMBL" id="MER2494132.1"/>
    </source>
</evidence>